<dbReference type="SUPFAM" id="SSF50494">
    <property type="entry name" value="Trypsin-like serine proteases"/>
    <property type="match status" value="1"/>
</dbReference>
<gene>
    <name evidence="4" type="ORF">IM697_02740</name>
</gene>
<evidence type="ECO:0000313" key="4">
    <source>
        <dbReference type="EMBL" id="QOV40979.1"/>
    </source>
</evidence>
<dbReference type="KEGG" id="sfeu:IM697_02740"/>
<dbReference type="GO" id="GO:0004252">
    <property type="term" value="F:serine-type endopeptidase activity"/>
    <property type="evidence" value="ECO:0007669"/>
    <property type="project" value="InterPro"/>
</dbReference>
<keyword evidence="5" id="KW-1185">Reference proteome</keyword>
<evidence type="ECO:0000313" key="5">
    <source>
        <dbReference type="Proteomes" id="UP000594205"/>
    </source>
</evidence>
<dbReference type="PROSITE" id="PS00134">
    <property type="entry name" value="TRYPSIN_HIS"/>
    <property type="match status" value="1"/>
</dbReference>
<keyword evidence="1 3" id="KW-0732">Signal</keyword>
<dbReference type="EMBL" id="CP063373">
    <property type="protein sequence ID" value="QOV40979.1"/>
    <property type="molecule type" value="Genomic_DNA"/>
</dbReference>
<accession>A0A7M2SYJ5</accession>
<dbReference type="GO" id="GO:0006508">
    <property type="term" value="P:proteolysis"/>
    <property type="evidence" value="ECO:0007669"/>
    <property type="project" value="InterPro"/>
</dbReference>
<dbReference type="Pfam" id="PF13365">
    <property type="entry name" value="Trypsin_2"/>
    <property type="match status" value="1"/>
</dbReference>
<organism evidence="4 5">
    <name type="scientific">Streptomyces ferrugineus</name>
    <dbReference type="NCBI Taxonomy" id="1413221"/>
    <lineage>
        <taxon>Bacteria</taxon>
        <taxon>Bacillati</taxon>
        <taxon>Actinomycetota</taxon>
        <taxon>Actinomycetes</taxon>
        <taxon>Kitasatosporales</taxon>
        <taxon>Streptomycetaceae</taxon>
        <taxon>Streptomyces</taxon>
    </lineage>
</organism>
<dbReference type="Proteomes" id="UP000594205">
    <property type="component" value="Chromosome"/>
</dbReference>
<dbReference type="InterPro" id="IPR043504">
    <property type="entry name" value="Peptidase_S1_PA_chymotrypsin"/>
</dbReference>
<sequence>MKRTSRLSLYAATVLLALPSASAAAAGAGSGPFGVTVTAVASAHSARVGALFAAGRRDRLRGGHFCTASVVHSPHRDLIVTAAHCLGGGTAGELVFVPGYRDGEAPYGVWRVAKWFLPDGWAQGRDEDSDVAFAVVRDRGGEGVEDVVGGNRFVVGTAVGATAVTVTGYPNSREVPVSCSNKPRPHNRTQQRISCPGFGGGTSGSPWVDGEGQVVGVLGGHEDGGATADVSFSVVFGAEAAALYRESVGCDEPHGGSS</sequence>
<dbReference type="PANTHER" id="PTHR15462">
    <property type="entry name" value="SERINE PROTEASE"/>
    <property type="match status" value="1"/>
</dbReference>
<dbReference type="AlphaFoldDB" id="A0A7M2SYJ5"/>
<reference evidence="4 5" key="1">
    <citation type="submission" date="2020-10" db="EMBL/GenBank/DDBJ databases">
        <title>Streptomyces ferrugineus complate genome analysis.</title>
        <authorList>
            <person name="Anwar N."/>
        </authorList>
    </citation>
    <scope>NUCLEOTIDE SEQUENCE [LARGE SCALE GENOMIC DNA]</scope>
    <source>
        <strain evidence="4 5">CCTCC AA2014009</strain>
    </source>
</reference>
<dbReference type="InterPro" id="IPR050966">
    <property type="entry name" value="Glutamyl_endopeptidase"/>
</dbReference>
<protein>
    <submittedName>
        <fullName evidence="4">Trypsin-like peptidase domain-containing protein</fullName>
    </submittedName>
</protein>
<evidence type="ECO:0000256" key="2">
    <source>
        <dbReference type="SAM" id="MobiDB-lite"/>
    </source>
</evidence>
<evidence type="ECO:0000256" key="3">
    <source>
        <dbReference type="SAM" id="SignalP"/>
    </source>
</evidence>
<feature type="chain" id="PRO_5039225406" evidence="3">
    <location>
        <begin position="26"/>
        <end position="258"/>
    </location>
</feature>
<name>A0A7M2SYJ5_9ACTN</name>
<evidence type="ECO:0000256" key="1">
    <source>
        <dbReference type="ARBA" id="ARBA00022729"/>
    </source>
</evidence>
<feature type="region of interest" description="Disordered" evidence="2">
    <location>
        <begin position="176"/>
        <end position="206"/>
    </location>
</feature>
<dbReference type="RefSeq" id="WP_194049557.1">
    <property type="nucleotide sequence ID" value="NZ_CP063373.1"/>
</dbReference>
<dbReference type="InterPro" id="IPR009003">
    <property type="entry name" value="Peptidase_S1_PA"/>
</dbReference>
<feature type="signal peptide" evidence="3">
    <location>
        <begin position="1"/>
        <end position="25"/>
    </location>
</feature>
<dbReference type="InterPro" id="IPR018114">
    <property type="entry name" value="TRYPSIN_HIS"/>
</dbReference>
<proteinExistence type="predicted"/>
<dbReference type="Gene3D" id="2.40.10.10">
    <property type="entry name" value="Trypsin-like serine proteases"/>
    <property type="match status" value="2"/>
</dbReference>